<keyword evidence="3" id="KW-1185">Reference proteome</keyword>
<dbReference type="Proteomes" id="UP000198625">
    <property type="component" value="Unassembled WGS sequence"/>
</dbReference>
<dbReference type="InterPro" id="IPR024207">
    <property type="entry name" value="CotJB_dom"/>
</dbReference>
<proteinExistence type="predicted"/>
<name>A0A1H3SKV1_9FIRM</name>
<feature type="domain" description="Protein CotJB" evidence="1">
    <location>
        <begin position="7"/>
        <end position="80"/>
    </location>
</feature>
<dbReference type="OrthoDB" id="9804099at2"/>
<evidence type="ECO:0000313" key="3">
    <source>
        <dbReference type="Proteomes" id="UP000198625"/>
    </source>
</evidence>
<dbReference type="InterPro" id="IPR016571">
    <property type="entry name" value="Spore_coat_assembly_CotJB"/>
</dbReference>
<keyword evidence="2" id="KW-0946">Virion</keyword>
<dbReference type="EMBL" id="FNQE01000048">
    <property type="protein sequence ID" value="SDZ38195.1"/>
    <property type="molecule type" value="Genomic_DNA"/>
</dbReference>
<dbReference type="Pfam" id="PF12652">
    <property type="entry name" value="CotJB"/>
    <property type="match status" value="1"/>
</dbReference>
<accession>A0A1H3SKV1</accession>
<gene>
    <name evidence="2" type="ORF">SAMN05660462_02953</name>
</gene>
<evidence type="ECO:0000259" key="1">
    <source>
        <dbReference type="Pfam" id="PF12652"/>
    </source>
</evidence>
<sequence>MQGNRVELLTQLMEVGFVLIETNLYLDTHPSDERALRLHNTFSQKYRELECLYESQYGPLKFTGMSRCPWQYIEEPWPWEVDFGKCRC</sequence>
<keyword evidence="2" id="KW-0167">Capsid protein</keyword>
<dbReference type="STRING" id="415015.SAMN05660462_02953"/>
<protein>
    <submittedName>
        <fullName evidence="2">Spore coat protein JB</fullName>
    </submittedName>
</protein>
<dbReference type="AlphaFoldDB" id="A0A1H3SKV1"/>
<dbReference type="RefSeq" id="WP_091732984.1">
    <property type="nucleotide sequence ID" value="NZ_FNQE01000048.1"/>
</dbReference>
<reference evidence="2 3" key="1">
    <citation type="submission" date="2016-10" db="EMBL/GenBank/DDBJ databases">
        <authorList>
            <person name="de Groot N.N."/>
        </authorList>
    </citation>
    <scope>NUCLEOTIDE SEQUENCE [LARGE SCALE GENOMIC DNA]</scope>
    <source>
        <strain evidence="2 3">DSM 21650</strain>
    </source>
</reference>
<organism evidence="2 3">
    <name type="scientific">Proteiniborus ethanoligenes</name>
    <dbReference type="NCBI Taxonomy" id="415015"/>
    <lineage>
        <taxon>Bacteria</taxon>
        <taxon>Bacillati</taxon>
        <taxon>Bacillota</taxon>
        <taxon>Clostridia</taxon>
        <taxon>Eubacteriales</taxon>
        <taxon>Proteiniborus</taxon>
    </lineage>
</organism>
<dbReference type="PIRSF" id="PIRSF010606">
    <property type="entry name" value="Spore_coat_CotJB"/>
    <property type="match status" value="1"/>
</dbReference>
<evidence type="ECO:0000313" key="2">
    <source>
        <dbReference type="EMBL" id="SDZ38195.1"/>
    </source>
</evidence>